<comment type="function">
    <text evidence="11">Fluoride-specific ion channel. Important for reducing fluoride concentration in the cell, thus reducing its toxicity.</text>
</comment>
<organism evidence="12 13">
    <name type="scientific">Panacibacter microcysteis</name>
    <dbReference type="NCBI Taxonomy" id="2793269"/>
    <lineage>
        <taxon>Bacteria</taxon>
        <taxon>Pseudomonadati</taxon>
        <taxon>Bacteroidota</taxon>
        <taxon>Chitinophagia</taxon>
        <taxon>Chitinophagales</taxon>
        <taxon>Chitinophagaceae</taxon>
        <taxon>Panacibacter</taxon>
    </lineage>
</organism>
<keyword evidence="8 11" id="KW-0407">Ion channel</keyword>
<gene>
    <name evidence="11 12" type="primary">crcB</name>
    <name evidence="11" type="synonym">fluC</name>
    <name evidence="12" type="ORF">I5907_01870</name>
</gene>
<evidence type="ECO:0000256" key="3">
    <source>
        <dbReference type="ARBA" id="ARBA00022519"/>
    </source>
</evidence>
<proteinExistence type="inferred from homology"/>
<evidence type="ECO:0000256" key="11">
    <source>
        <dbReference type="HAMAP-Rule" id="MF_00454"/>
    </source>
</evidence>
<evidence type="ECO:0000256" key="6">
    <source>
        <dbReference type="ARBA" id="ARBA00023065"/>
    </source>
</evidence>
<keyword evidence="13" id="KW-1185">Reference proteome</keyword>
<dbReference type="PANTHER" id="PTHR28259:SF1">
    <property type="entry name" value="FLUORIDE EXPORT PROTEIN 1-RELATED"/>
    <property type="match status" value="1"/>
</dbReference>
<evidence type="ECO:0000256" key="1">
    <source>
        <dbReference type="ARBA" id="ARBA00004651"/>
    </source>
</evidence>
<name>A0A931GY94_9BACT</name>
<keyword evidence="6 11" id="KW-0406">Ion transport</keyword>
<dbReference type="AlphaFoldDB" id="A0A931GY94"/>
<comment type="subcellular location">
    <subcellularLocation>
        <location evidence="1 11">Cell membrane</location>
        <topology evidence="1 11">Multi-pass membrane protein</topology>
    </subcellularLocation>
</comment>
<evidence type="ECO:0000313" key="12">
    <source>
        <dbReference type="EMBL" id="MBG9374967.1"/>
    </source>
</evidence>
<feature type="binding site" evidence="11">
    <location>
        <position position="79"/>
    </location>
    <ligand>
        <name>Na(+)</name>
        <dbReference type="ChEBI" id="CHEBI:29101"/>
        <note>structural</note>
    </ligand>
</feature>
<dbReference type="NCBIfam" id="TIGR00494">
    <property type="entry name" value="crcB"/>
    <property type="match status" value="1"/>
</dbReference>
<keyword evidence="7 11" id="KW-0472">Membrane</keyword>
<evidence type="ECO:0000256" key="10">
    <source>
        <dbReference type="ARBA" id="ARBA00035585"/>
    </source>
</evidence>
<dbReference type="EMBL" id="JADWYR010000001">
    <property type="protein sequence ID" value="MBG9374967.1"/>
    <property type="molecule type" value="Genomic_DNA"/>
</dbReference>
<reference evidence="12" key="1">
    <citation type="submission" date="2020-11" db="EMBL/GenBank/DDBJ databases">
        <title>Bacterial whole genome sequence for Panacibacter sp. DH6.</title>
        <authorList>
            <person name="Le V."/>
            <person name="Ko S."/>
            <person name="Ahn C.-Y."/>
            <person name="Oh H.-M."/>
        </authorList>
    </citation>
    <scope>NUCLEOTIDE SEQUENCE</scope>
    <source>
        <strain evidence="12">DH6</strain>
    </source>
</reference>
<feature type="transmembrane region" description="Helical" evidence="11">
    <location>
        <begin position="37"/>
        <end position="59"/>
    </location>
</feature>
<dbReference type="HAMAP" id="MF_00454">
    <property type="entry name" value="FluC"/>
    <property type="match status" value="1"/>
</dbReference>
<comment type="caution">
    <text evidence="12">The sequence shown here is derived from an EMBL/GenBank/DDBJ whole genome shotgun (WGS) entry which is preliminary data.</text>
</comment>
<dbReference type="InterPro" id="IPR003691">
    <property type="entry name" value="FluC"/>
</dbReference>
<feature type="transmembrane region" description="Helical" evidence="11">
    <location>
        <begin position="101"/>
        <end position="125"/>
    </location>
</feature>
<comment type="activity regulation">
    <text evidence="11">Na(+) is not transported, but it plays an essential structural role and its presence is essential for fluoride channel function.</text>
</comment>
<accession>A0A931GY94</accession>
<keyword evidence="4 11" id="KW-0812">Transmembrane</keyword>
<feature type="transmembrane region" description="Helical" evidence="11">
    <location>
        <begin position="71"/>
        <end position="89"/>
    </location>
</feature>
<comment type="similarity">
    <text evidence="9 11">Belongs to the fluoride channel Fluc/FEX (TC 1.A.43) family.</text>
</comment>
<evidence type="ECO:0000313" key="13">
    <source>
        <dbReference type="Proteomes" id="UP000628448"/>
    </source>
</evidence>
<dbReference type="PANTHER" id="PTHR28259">
    <property type="entry name" value="FLUORIDE EXPORT PROTEIN 1-RELATED"/>
    <property type="match status" value="1"/>
</dbReference>
<sequence length="128" mass="13948">MNIPVKALMVVFVGSGVGGLMRYGMQNWLSKTYPNAFPVGTFVVNILGCFLIGFFYALSQKNNLLSFELRLALTTGFCGGFTTFSTFAYENILLLKSGNYTVFAVYTLASIVLGIAAVLSGIYIVRQI</sequence>
<comment type="catalytic activity">
    <reaction evidence="10">
        <text>fluoride(in) = fluoride(out)</text>
        <dbReference type="Rhea" id="RHEA:76159"/>
        <dbReference type="ChEBI" id="CHEBI:17051"/>
    </reaction>
    <physiologicalReaction direction="left-to-right" evidence="10">
        <dbReference type="Rhea" id="RHEA:76160"/>
    </physiologicalReaction>
</comment>
<feature type="transmembrane region" description="Helical" evidence="11">
    <location>
        <begin position="7"/>
        <end position="25"/>
    </location>
</feature>
<dbReference type="GO" id="GO:0046872">
    <property type="term" value="F:metal ion binding"/>
    <property type="evidence" value="ECO:0007669"/>
    <property type="project" value="UniProtKB-KW"/>
</dbReference>
<evidence type="ECO:0000256" key="2">
    <source>
        <dbReference type="ARBA" id="ARBA00022475"/>
    </source>
</evidence>
<keyword evidence="5 11" id="KW-1133">Transmembrane helix</keyword>
<dbReference type="Pfam" id="PF02537">
    <property type="entry name" value="CRCB"/>
    <property type="match status" value="1"/>
</dbReference>
<evidence type="ECO:0000256" key="7">
    <source>
        <dbReference type="ARBA" id="ARBA00023136"/>
    </source>
</evidence>
<keyword evidence="11" id="KW-0479">Metal-binding</keyword>
<evidence type="ECO:0000256" key="5">
    <source>
        <dbReference type="ARBA" id="ARBA00022989"/>
    </source>
</evidence>
<evidence type="ECO:0000256" key="4">
    <source>
        <dbReference type="ARBA" id="ARBA00022692"/>
    </source>
</evidence>
<dbReference type="GO" id="GO:0062054">
    <property type="term" value="F:fluoride channel activity"/>
    <property type="evidence" value="ECO:0007669"/>
    <property type="project" value="UniProtKB-UniRule"/>
</dbReference>
<keyword evidence="11" id="KW-0813">Transport</keyword>
<evidence type="ECO:0000256" key="9">
    <source>
        <dbReference type="ARBA" id="ARBA00035120"/>
    </source>
</evidence>
<keyword evidence="11" id="KW-0915">Sodium</keyword>
<keyword evidence="2 11" id="KW-1003">Cell membrane</keyword>
<feature type="binding site" evidence="11">
    <location>
        <position position="82"/>
    </location>
    <ligand>
        <name>Na(+)</name>
        <dbReference type="ChEBI" id="CHEBI:29101"/>
        <note>structural</note>
    </ligand>
</feature>
<dbReference type="Proteomes" id="UP000628448">
    <property type="component" value="Unassembled WGS sequence"/>
</dbReference>
<dbReference type="RefSeq" id="WP_196989049.1">
    <property type="nucleotide sequence ID" value="NZ_JADWYR010000001.1"/>
</dbReference>
<dbReference type="GO" id="GO:0140114">
    <property type="term" value="P:cellular detoxification of fluoride"/>
    <property type="evidence" value="ECO:0007669"/>
    <property type="project" value="UniProtKB-UniRule"/>
</dbReference>
<dbReference type="GO" id="GO:0005886">
    <property type="term" value="C:plasma membrane"/>
    <property type="evidence" value="ECO:0007669"/>
    <property type="project" value="UniProtKB-SubCell"/>
</dbReference>
<evidence type="ECO:0000256" key="8">
    <source>
        <dbReference type="ARBA" id="ARBA00023303"/>
    </source>
</evidence>
<protein>
    <recommendedName>
        <fullName evidence="11">Fluoride-specific ion channel FluC</fullName>
    </recommendedName>
</protein>
<keyword evidence="3" id="KW-0997">Cell inner membrane</keyword>